<evidence type="ECO:0000313" key="2">
    <source>
        <dbReference type="EMBL" id="KAL2853346.1"/>
    </source>
</evidence>
<keyword evidence="3" id="KW-1185">Reference proteome</keyword>
<evidence type="ECO:0000256" key="1">
    <source>
        <dbReference type="SAM" id="MobiDB-lite"/>
    </source>
</evidence>
<feature type="compositionally biased region" description="Low complexity" evidence="1">
    <location>
        <begin position="276"/>
        <end position="287"/>
    </location>
</feature>
<proteinExistence type="predicted"/>
<feature type="region of interest" description="Disordered" evidence="1">
    <location>
        <begin position="224"/>
        <end position="403"/>
    </location>
</feature>
<feature type="compositionally biased region" description="Polar residues" evidence="1">
    <location>
        <begin position="288"/>
        <end position="298"/>
    </location>
</feature>
<feature type="compositionally biased region" description="Polar residues" evidence="1">
    <location>
        <begin position="251"/>
        <end position="260"/>
    </location>
</feature>
<feature type="compositionally biased region" description="Basic and acidic residues" evidence="1">
    <location>
        <begin position="299"/>
        <end position="311"/>
    </location>
</feature>
<feature type="compositionally biased region" description="Low complexity" evidence="1">
    <location>
        <begin position="172"/>
        <end position="184"/>
    </location>
</feature>
<evidence type="ECO:0008006" key="4">
    <source>
        <dbReference type="Google" id="ProtNLM"/>
    </source>
</evidence>
<feature type="compositionally biased region" description="Polar residues" evidence="1">
    <location>
        <begin position="330"/>
        <end position="340"/>
    </location>
</feature>
<name>A0ABR4KM44_9EURO</name>
<feature type="compositionally biased region" description="Basic and acidic residues" evidence="1">
    <location>
        <begin position="7"/>
        <end position="28"/>
    </location>
</feature>
<gene>
    <name evidence="2" type="ORF">BJY01DRAFT_73965</name>
</gene>
<sequence length="403" mass="43123">MSGFKGIMKDGWHPKGRDGKKESWRNDFKGVNQVAGWMGKGKDKDEDRENHVSRPLASLKDPSSFGPPPKHIKYHGAGALPNETTPDRTGWGAPLSQAQINLQNSQRQQEEEEEKRKAEEAAKRPPVPYRANRTGIDTSNLPPPPRRVATPELEPISASPKLRPSVPPRVPPRTNTLTPTTSQSPSPPPAYTPSPPAEQTRAAADAYLNHAATSRLSQAGVSVPALGIGSKPSTPTSHSTTGYAGQAPVNELQSRFSQLRTNSTSPNTPPAPSPPGQQGQSPSVSSTNVSNARSTYNDFRSKHSDQIEAGKQKLSGLNQRYGIADRINSALGSKSENTEQAPPVPPHPNLSRSTTTSSTDTESLVRRKAPPPPPPQKKAELRSTPVSAGSPAPPPLPLGTKPR</sequence>
<feature type="compositionally biased region" description="Basic and acidic residues" evidence="1">
    <location>
        <begin position="114"/>
        <end position="123"/>
    </location>
</feature>
<feature type="compositionally biased region" description="Low complexity" evidence="1">
    <location>
        <begin position="351"/>
        <end position="362"/>
    </location>
</feature>
<feature type="compositionally biased region" description="Basic and acidic residues" evidence="1">
    <location>
        <begin position="40"/>
        <end position="52"/>
    </location>
</feature>
<evidence type="ECO:0000313" key="3">
    <source>
        <dbReference type="Proteomes" id="UP001610446"/>
    </source>
</evidence>
<accession>A0ABR4KM44</accession>
<feature type="region of interest" description="Disordered" evidence="1">
    <location>
        <begin position="1"/>
        <end position="210"/>
    </location>
</feature>
<protein>
    <recommendedName>
        <fullName evidence="4">Altered inheritance of mitochondria protein 3</fullName>
    </recommendedName>
</protein>
<feature type="compositionally biased region" description="Polar residues" evidence="1">
    <location>
        <begin position="96"/>
        <end position="105"/>
    </location>
</feature>
<organism evidence="2 3">
    <name type="scientific">Aspergillus pseudoustus</name>
    <dbReference type="NCBI Taxonomy" id="1810923"/>
    <lineage>
        <taxon>Eukaryota</taxon>
        <taxon>Fungi</taxon>
        <taxon>Dikarya</taxon>
        <taxon>Ascomycota</taxon>
        <taxon>Pezizomycotina</taxon>
        <taxon>Eurotiomycetes</taxon>
        <taxon>Eurotiomycetidae</taxon>
        <taxon>Eurotiales</taxon>
        <taxon>Aspergillaceae</taxon>
        <taxon>Aspergillus</taxon>
        <taxon>Aspergillus subgen. Nidulantes</taxon>
    </lineage>
</organism>
<reference evidence="2 3" key="1">
    <citation type="submission" date="2024-07" db="EMBL/GenBank/DDBJ databases">
        <title>Section-level genome sequencing and comparative genomics of Aspergillus sections Usti and Cavernicolus.</title>
        <authorList>
            <consortium name="Lawrence Berkeley National Laboratory"/>
            <person name="Nybo J.L."/>
            <person name="Vesth T.C."/>
            <person name="Theobald S."/>
            <person name="Frisvad J.C."/>
            <person name="Larsen T.O."/>
            <person name="Kjaerboelling I."/>
            <person name="Rothschild-Mancinelli K."/>
            <person name="Lyhne E.K."/>
            <person name="Kogle M.E."/>
            <person name="Barry K."/>
            <person name="Clum A."/>
            <person name="Na H."/>
            <person name="Ledsgaard L."/>
            <person name="Lin J."/>
            <person name="Lipzen A."/>
            <person name="Kuo A."/>
            <person name="Riley R."/>
            <person name="Mondo S."/>
            <person name="Labutti K."/>
            <person name="Haridas S."/>
            <person name="Pangalinan J."/>
            <person name="Salamov A.A."/>
            <person name="Simmons B.A."/>
            <person name="Magnuson J.K."/>
            <person name="Chen J."/>
            <person name="Drula E."/>
            <person name="Henrissat B."/>
            <person name="Wiebenga A."/>
            <person name="Lubbers R.J."/>
            <person name="Gomes A.C."/>
            <person name="Makela M.R."/>
            <person name="Stajich J."/>
            <person name="Grigoriev I.V."/>
            <person name="Mortensen U.H."/>
            <person name="De Vries R.P."/>
            <person name="Baker S.E."/>
            <person name="Andersen M.R."/>
        </authorList>
    </citation>
    <scope>NUCLEOTIDE SEQUENCE [LARGE SCALE GENOMIC DNA]</scope>
    <source>
        <strain evidence="2 3">CBS 123904</strain>
    </source>
</reference>
<dbReference type="EMBL" id="JBFXLU010000020">
    <property type="protein sequence ID" value="KAL2853346.1"/>
    <property type="molecule type" value="Genomic_DNA"/>
</dbReference>
<feature type="compositionally biased region" description="Pro residues" evidence="1">
    <location>
        <begin position="185"/>
        <end position="196"/>
    </location>
</feature>
<comment type="caution">
    <text evidence="2">The sequence shown here is derived from an EMBL/GenBank/DDBJ whole genome shotgun (WGS) entry which is preliminary data.</text>
</comment>
<feature type="compositionally biased region" description="Low complexity" evidence="1">
    <location>
        <begin position="230"/>
        <end position="241"/>
    </location>
</feature>
<dbReference type="Proteomes" id="UP001610446">
    <property type="component" value="Unassembled WGS sequence"/>
</dbReference>